<reference evidence="1 2" key="1">
    <citation type="submission" date="2019-10" db="EMBL/GenBank/DDBJ databases">
        <authorList>
            <person name="Wolf R A."/>
        </authorList>
    </citation>
    <scope>NUCLEOTIDE SEQUENCE [LARGE SCALE GENOMIC DNA]</scope>
    <source>
        <strain evidence="1">Collinsella_intestinalis_DSM_13632</strain>
    </source>
</reference>
<evidence type="ECO:0000313" key="1">
    <source>
        <dbReference type="EMBL" id="VWM01257.1"/>
    </source>
</evidence>
<proteinExistence type="predicted"/>
<name>A0A5K1JBZ8_9ACTN</name>
<dbReference type="GeneID" id="77466212"/>
<accession>A0A5K1JBZ8</accession>
<dbReference type="RefSeq" id="WP_152063758.1">
    <property type="nucleotide sequence ID" value="NZ_CABWIC010000030.1"/>
</dbReference>
<organism evidence="1 2">
    <name type="scientific">Collinsella intestinalis</name>
    <dbReference type="NCBI Taxonomy" id="147207"/>
    <lineage>
        <taxon>Bacteria</taxon>
        <taxon>Bacillati</taxon>
        <taxon>Actinomycetota</taxon>
        <taxon>Coriobacteriia</taxon>
        <taxon>Coriobacteriales</taxon>
        <taxon>Coriobacteriaceae</taxon>
        <taxon>Collinsella</taxon>
    </lineage>
</organism>
<evidence type="ECO:0000313" key="2">
    <source>
        <dbReference type="Proteomes" id="UP000405524"/>
    </source>
</evidence>
<sequence length="258" mass="30033">MSDNSVLTCNKFLEAIFEQIRPHADNPEEFTSEWKRITGELDNKVKELERSMSERDELVRELLILMRTQLVKRTDESTPFDDWDLQASQGCTILRDYADLDPRPSKFGGHQCDGIKWTEIERSMMPDHPKRRFDFRGSERNGQPYYSCLDHAISNLICKVWGFSGFTDSKFSEPKKSMLPSIRFDTEWWKDASMYFAVLLCFGDSILDDHVFLDNISVTFNEPASSQDKLETVLSAKKAHDIREALWERIQELISDRG</sequence>
<protein>
    <submittedName>
        <fullName evidence="1">Uncharacterized protein</fullName>
    </submittedName>
</protein>
<dbReference type="Proteomes" id="UP000405524">
    <property type="component" value="Unassembled WGS sequence"/>
</dbReference>
<dbReference type="AlphaFoldDB" id="A0A5K1JBZ8"/>
<gene>
    <name evidence="1" type="ORF">JKKLCJKK_01216</name>
</gene>
<dbReference type="OrthoDB" id="3197168at2"/>
<dbReference type="EMBL" id="CABWIC010000030">
    <property type="protein sequence ID" value="VWM01257.1"/>
    <property type="molecule type" value="Genomic_DNA"/>
</dbReference>